<dbReference type="PROSITE" id="PS50012">
    <property type="entry name" value="RCC1_3"/>
    <property type="match status" value="4"/>
</dbReference>
<comment type="cofactor">
    <cofactor evidence="1">
        <name>Mg(2+)</name>
        <dbReference type="ChEBI" id="CHEBI:18420"/>
    </cofactor>
</comment>
<dbReference type="EC" id="2.7.11.1" evidence="4"/>
<comment type="caution">
    <text evidence="19">The sequence shown here is derived from an EMBL/GenBank/DDBJ whole genome shotgun (WGS) entry which is preliminary data.</text>
</comment>
<dbReference type="InterPro" id="IPR017441">
    <property type="entry name" value="Protein_kinase_ATP_BS"/>
</dbReference>
<dbReference type="PROSITE" id="PS00626">
    <property type="entry name" value="RCC1_2"/>
    <property type="match status" value="1"/>
</dbReference>
<evidence type="ECO:0000313" key="20">
    <source>
        <dbReference type="Proteomes" id="UP001497623"/>
    </source>
</evidence>
<evidence type="ECO:0000256" key="8">
    <source>
        <dbReference type="ARBA" id="ARBA00022679"/>
    </source>
</evidence>
<sequence length="721" mass="79281">MENYEVVQCIGRGAFGNVYLYNRLTDKKQVVIKQIPIESVSKDESQITKNEVRVLAMLKHPNIIEYYDNHIENMAMMIVMEYAPGGNLYDYLRSRGDGNLLQEEDILNLFCQLVLGMQHIHELNILHRDLKSHNILLDRSHRIVKIGDFGISKILNSKSKAHTVVGTPCYLSPELCQEKPYNQKSDIWALGCVLYEIVTLKRAFEAETLPALIRKIMRGIPEPINSRYSDEMCNFVSLLLHIDPTQRPNIFQVIAQPIIFPTLFKLHVDLGMVRCVSRPQRLSSVGTRSRSSRSSEDSVDQINTDKKPLTKDFLKVPACEAKPPPESAVFFWRIYSQPTRLTIGGAEGDICSVACSDTEMYGATSTGQLIAWEITQHHQHKESDRQSDGIANCCTPKVSVVPLPTAINVVQVDSGNGYMAVLTTRGIVLSKGNGSSGALGHGSTTDVTQLQLVEALLGISAIQISCGAQHMAVLSQEKQVYIWGTGDNGRLGIGTRSKQLWPQHVDLDDLHMEITGVVCGPDLTFLTTTSGVLFAAGSNRCNKLCVDETDAAGFETLKQVEDVAKFVPVCSRPLANSTIMQVAAGKEHSAFITSDGEVFASGSNTHGQLGHFGSINSRVPVRVMEPVALCKAVYIAAGDMFTVIVTKGGEVYTFGSSSSDGINQNTEVLITSQHCGDMPQNKEIVEPHLVNFVQKMKTSVTALAPRWDLAASLYILLCHQS</sequence>
<evidence type="ECO:0000256" key="3">
    <source>
        <dbReference type="ARBA" id="ARBA00010886"/>
    </source>
</evidence>
<dbReference type="EMBL" id="CAXKWB010044509">
    <property type="protein sequence ID" value="CAL4160779.1"/>
    <property type="molecule type" value="Genomic_DNA"/>
</dbReference>
<feature type="repeat" description="RCC1" evidence="15">
    <location>
        <begin position="426"/>
        <end position="477"/>
    </location>
</feature>
<evidence type="ECO:0000259" key="18">
    <source>
        <dbReference type="PROSITE" id="PS50011"/>
    </source>
</evidence>
<feature type="region of interest" description="Disordered" evidence="17">
    <location>
        <begin position="284"/>
        <end position="303"/>
    </location>
</feature>
<dbReference type="SUPFAM" id="SSF50985">
    <property type="entry name" value="RCC1/BLIP-II"/>
    <property type="match status" value="1"/>
</dbReference>
<gene>
    <name evidence="19" type="ORF">MNOR_LOCUS32545</name>
</gene>
<feature type="repeat" description="RCC1" evidence="15">
    <location>
        <begin position="531"/>
        <end position="595"/>
    </location>
</feature>
<evidence type="ECO:0000256" key="17">
    <source>
        <dbReference type="SAM" id="MobiDB-lite"/>
    </source>
</evidence>
<dbReference type="GO" id="GO:0006950">
    <property type="term" value="P:response to stress"/>
    <property type="evidence" value="ECO:0007669"/>
    <property type="project" value="UniProtKB-ARBA"/>
</dbReference>
<evidence type="ECO:0000256" key="10">
    <source>
        <dbReference type="ARBA" id="ARBA00022737"/>
    </source>
</evidence>
<dbReference type="PRINTS" id="PR00633">
    <property type="entry name" value="RCCNDNSATION"/>
</dbReference>
<accession>A0AAV2S8L5</accession>
<dbReference type="PANTHER" id="PTHR44535:SF4">
    <property type="entry name" value="SERINE_THREONINE-PROTEIN KINASE NEK8"/>
    <property type="match status" value="1"/>
</dbReference>
<keyword evidence="14" id="KW-0460">Magnesium</keyword>
<evidence type="ECO:0000256" key="9">
    <source>
        <dbReference type="ARBA" id="ARBA00022723"/>
    </source>
</evidence>
<name>A0AAV2S8L5_MEGNR</name>
<dbReference type="InterPro" id="IPR058923">
    <property type="entry name" value="RCC1-like_dom"/>
</dbReference>
<evidence type="ECO:0000256" key="1">
    <source>
        <dbReference type="ARBA" id="ARBA00001946"/>
    </source>
</evidence>
<evidence type="ECO:0000256" key="2">
    <source>
        <dbReference type="ARBA" id="ARBA00004496"/>
    </source>
</evidence>
<evidence type="ECO:0000256" key="16">
    <source>
        <dbReference type="PROSITE-ProRule" id="PRU10141"/>
    </source>
</evidence>
<protein>
    <recommendedName>
        <fullName evidence="4">non-specific serine/threonine protein kinase</fullName>
        <ecNumber evidence="4">2.7.11.1</ecNumber>
    </recommendedName>
</protein>
<dbReference type="PROSITE" id="PS00107">
    <property type="entry name" value="PROTEIN_KINASE_ATP"/>
    <property type="match status" value="1"/>
</dbReference>
<comment type="subcellular location">
    <subcellularLocation>
        <location evidence="2">Cytoplasm</location>
    </subcellularLocation>
</comment>
<feature type="repeat" description="RCC1" evidence="15">
    <location>
        <begin position="596"/>
        <end position="648"/>
    </location>
</feature>
<evidence type="ECO:0000256" key="6">
    <source>
        <dbReference type="ARBA" id="ARBA00022527"/>
    </source>
</evidence>
<dbReference type="InterPro" id="IPR001245">
    <property type="entry name" value="Ser-Thr/Tyr_kinase_cat_dom"/>
</dbReference>
<dbReference type="PROSITE" id="PS50011">
    <property type="entry name" value="PROTEIN_KINASE_DOM"/>
    <property type="match status" value="1"/>
</dbReference>
<dbReference type="SMART" id="SM00220">
    <property type="entry name" value="S_TKc"/>
    <property type="match status" value="1"/>
</dbReference>
<dbReference type="FunFam" id="3.30.200.20:FF:000097">
    <property type="entry name" value="Probable serine/threonine-protein kinase nek1"/>
    <property type="match status" value="1"/>
</dbReference>
<organism evidence="19 20">
    <name type="scientific">Meganyctiphanes norvegica</name>
    <name type="common">Northern krill</name>
    <name type="synonym">Thysanopoda norvegica</name>
    <dbReference type="NCBI Taxonomy" id="48144"/>
    <lineage>
        <taxon>Eukaryota</taxon>
        <taxon>Metazoa</taxon>
        <taxon>Ecdysozoa</taxon>
        <taxon>Arthropoda</taxon>
        <taxon>Crustacea</taxon>
        <taxon>Multicrustacea</taxon>
        <taxon>Malacostraca</taxon>
        <taxon>Eumalacostraca</taxon>
        <taxon>Eucarida</taxon>
        <taxon>Euphausiacea</taxon>
        <taxon>Euphausiidae</taxon>
        <taxon>Meganyctiphanes</taxon>
    </lineage>
</organism>
<feature type="binding site" evidence="16">
    <location>
        <position position="33"/>
    </location>
    <ligand>
        <name>ATP</name>
        <dbReference type="ChEBI" id="CHEBI:30616"/>
    </ligand>
</feature>
<keyword evidence="12" id="KW-0418">Kinase</keyword>
<dbReference type="Gene3D" id="3.30.200.20">
    <property type="entry name" value="Phosphorylase Kinase, domain 1"/>
    <property type="match status" value="1"/>
</dbReference>
<comment type="similarity">
    <text evidence="3">Belongs to the protein kinase superfamily. NEK Ser/Thr protein kinase family. NIMA subfamily.</text>
</comment>
<keyword evidence="10" id="KW-0677">Repeat</keyword>
<dbReference type="InterPro" id="IPR051997">
    <property type="entry name" value="STK_NEK"/>
</dbReference>
<evidence type="ECO:0000256" key="15">
    <source>
        <dbReference type="PROSITE-ProRule" id="PRU00235"/>
    </source>
</evidence>
<evidence type="ECO:0000256" key="5">
    <source>
        <dbReference type="ARBA" id="ARBA00022490"/>
    </source>
</evidence>
<dbReference type="InterPro" id="IPR008271">
    <property type="entry name" value="Ser/Thr_kinase_AS"/>
</dbReference>
<keyword evidence="11 16" id="KW-0547">Nucleotide-binding</keyword>
<evidence type="ECO:0000256" key="4">
    <source>
        <dbReference type="ARBA" id="ARBA00012513"/>
    </source>
</evidence>
<dbReference type="FunFam" id="1.10.510.10:FF:000262">
    <property type="entry name" value="Serine/threonine-protein kinase Nek8"/>
    <property type="match status" value="1"/>
</dbReference>
<dbReference type="GO" id="GO:0005737">
    <property type="term" value="C:cytoplasm"/>
    <property type="evidence" value="ECO:0007669"/>
    <property type="project" value="UniProtKB-SubCell"/>
</dbReference>
<keyword evidence="7" id="KW-0597">Phosphoprotein</keyword>
<feature type="domain" description="Protein kinase" evidence="18">
    <location>
        <begin position="4"/>
        <end position="259"/>
    </location>
</feature>
<dbReference type="Pfam" id="PF00069">
    <property type="entry name" value="Pkinase"/>
    <property type="match status" value="1"/>
</dbReference>
<evidence type="ECO:0000256" key="13">
    <source>
        <dbReference type="ARBA" id="ARBA00022840"/>
    </source>
</evidence>
<keyword evidence="8" id="KW-0808">Transferase</keyword>
<keyword evidence="6" id="KW-0723">Serine/threonine-protein kinase</keyword>
<dbReference type="GO" id="GO:0046872">
    <property type="term" value="F:metal ion binding"/>
    <property type="evidence" value="ECO:0007669"/>
    <property type="project" value="UniProtKB-KW"/>
</dbReference>
<evidence type="ECO:0000256" key="11">
    <source>
        <dbReference type="ARBA" id="ARBA00022741"/>
    </source>
</evidence>
<dbReference type="SUPFAM" id="SSF56112">
    <property type="entry name" value="Protein kinase-like (PK-like)"/>
    <property type="match status" value="1"/>
</dbReference>
<dbReference type="Pfam" id="PF25390">
    <property type="entry name" value="WD40_RLD"/>
    <property type="match status" value="1"/>
</dbReference>
<keyword evidence="9" id="KW-0479">Metal-binding</keyword>
<keyword evidence="5" id="KW-0963">Cytoplasm</keyword>
<dbReference type="InterPro" id="IPR000719">
    <property type="entry name" value="Prot_kinase_dom"/>
</dbReference>
<dbReference type="Proteomes" id="UP001497623">
    <property type="component" value="Unassembled WGS sequence"/>
</dbReference>
<dbReference type="GO" id="GO:0004674">
    <property type="term" value="F:protein serine/threonine kinase activity"/>
    <property type="evidence" value="ECO:0007669"/>
    <property type="project" value="UniProtKB-KW"/>
</dbReference>
<evidence type="ECO:0000256" key="14">
    <source>
        <dbReference type="ARBA" id="ARBA00022842"/>
    </source>
</evidence>
<evidence type="ECO:0000256" key="7">
    <source>
        <dbReference type="ARBA" id="ARBA00022553"/>
    </source>
</evidence>
<dbReference type="InterPro" id="IPR011009">
    <property type="entry name" value="Kinase-like_dom_sf"/>
</dbReference>
<dbReference type="CDD" id="cd08215">
    <property type="entry name" value="STKc_Nek"/>
    <property type="match status" value="1"/>
</dbReference>
<dbReference type="InterPro" id="IPR000408">
    <property type="entry name" value="Reg_chr_condens"/>
</dbReference>
<dbReference type="PRINTS" id="PR00109">
    <property type="entry name" value="TYRKINASE"/>
</dbReference>
<dbReference type="AlphaFoldDB" id="A0AAV2S8L5"/>
<evidence type="ECO:0000256" key="12">
    <source>
        <dbReference type="ARBA" id="ARBA00022777"/>
    </source>
</evidence>
<feature type="non-terminal residue" evidence="19">
    <location>
        <position position="721"/>
    </location>
</feature>
<dbReference type="GO" id="GO:0005524">
    <property type="term" value="F:ATP binding"/>
    <property type="evidence" value="ECO:0007669"/>
    <property type="project" value="UniProtKB-UniRule"/>
</dbReference>
<dbReference type="PANTHER" id="PTHR44535">
    <property type="entry name" value="PROTEIN CBG16200"/>
    <property type="match status" value="1"/>
</dbReference>
<keyword evidence="20" id="KW-1185">Reference proteome</keyword>
<dbReference type="PROSITE" id="PS00108">
    <property type="entry name" value="PROTEIN_KINASE_ST"/>
    <property type="match status" value="1"/>
</dbReference>
<reference evidence="19 20" key="1">
    <citation type="submission" date="2024-05" db="EMBL/GenBank/DDBJ databases">
        <authorList>
            <person name="Wallberg A."/>
        </authorList>
    </citation>
    <scope>NUCLEOTIDE SEQUENCE [LARGE SCALE GENOMIC DNA]</scope>
</reference>
<dbReference type="InterPro" id="IPR009091">
    <property type="entry name" value="RCC1/BLIP-II"/>
</dbReference>
<evidence type="ECO:0000313" key="19">
    <source>
        <dbReference type="EMBL" id="CAL4160779.1"/>
    </source>
</evidence>
<proteinExistence type="inferred from homology"/>
<keyword evidence="13 16" id="KW-0067">ATP-binding</keyword>
<dbReference type="Gene3D" id="1.10.510.10">
    <property type="entry name" value="Transferase(Phosphotransferase) domain 1"/>
    <property type="match status" value="1"/>
</dbReference>
<dbReference type="Gene3D" id="2.130.10.30">
    <property type="entry name" value="Regulator of chromosome condensation 1/beta-lactamase-inhibitor protein II"/>
    <property type="match status" value="2"/>
</dbReference>
<feature type="repeat" description="RCC1" evidence="15">
    <location>
        <begin position="478"/>
        <end position="530"/>
    </location>
</feature>